<dbReference type="EMBL" id="PNHE01000030">
    <property type="protein sequence ID" value="PMC58010.1"/>
    <property type="molecule type" value="Genomic_DNA"/>
</dbReference>
<evidence type="ECO:0000313" key="3">
    <source>
        <dbReference type="EMBL" id="PMC58010.1"/>
    </source>
</evidence>
<dbReference type="CDD" id="cd00090">
    <property type="entry name" value="HTH_ARSR"/>
    <property type="match status" value="1"/>
</dbReference>
<sequence length="67" mass="7669">MRSGPKNVTQIKEALNLTQPAVSQQLAQLSKHHIVTYEAVGKEKYYRLMDDHIKDVLDVAIEHMLHS</sequence>
<name>A0A1G8NPA7_9LACT</name>
<organism evidence="3 4">
    <name type="scientific">Dolosicoccus paucivorans</name>
    <dbReference type="NCBI Taxonomy" id="84521"/>
    <lineage>
        <taxon>Bacteria</taxon>
        <taxon>Bacillati</taxon>
        <taxon>Bacillota</taxon>
        <taxon>Bacilli</taxon>
        <taxon>Lactobacillales</taxon>
        <taxon>Aerococcaceae</taxon>
        <taxon>Dolosicoccus</taxon>
    </lineage>
</organism>
<dbReference type="PROSITE" id="PS50987">
    <property type="entry name" value="HTH_ARSR_2"/>
    <property type="match status" value="1"/>
</dbReference>
<dbReference type="RefSeq" id="WP_092086423.1">
    <property type="nucleotide sequence ID" value="NZ_FNEL01000052.1"/>
</dbReference>
<dbReference type="InterPro" id="IPR036390">
    <property type="entry name" value="WH_DNA-bd_sf"/>
</dbReference>
<keyword evidence="4" id="KW-1185">Reference proteome</keyword>
<gene>
    <name evidence="3" type="ORF">CJ205_06670</name>
</gene>
<dbReference type="InterPro" id="IPR036388">
    <property type="entry name" value="WH-like_DNA-bd_sf"/>
</dbReference>
<evidence type="ECO:0000256" key="1">
    <source>
        <dbReference type="ARBA" id="ARBA00023125"/>
    </source>
</evidence>
<evidence type="ECO:0000313" key="4">
    <source>
        <dbReference type="Proteomes" id="UP000235682"/>
    </source>
</evidence>
<dbReference type="Pfam" id="PF01022">
    <property type="entry name" value="HTH_5"/>
    <property type="match status" value="1"/>
</dbReference>
<dbReference type="NCBIfam" id="NF033788">
    <property type="entry name" value="HTH_metalloreg"/>
    <property type="match status" value="1"/>
</dbReference>
<dbReference type="OrthoDB" id="9794330at2"/>
<accession>A0A1G8NPA7</accession>
<dbReference type="SMART" id="SM00418">
    <property type="entry name" value="HTH_ARSR"/>
    <property type="match status" value="1"/>
</dbReference>
<comment type="caution">
    <text evidence="3">The sequence shown here is derived from an EMBL/GenBank/DDBJ whole genome shotgun (WGS) entry which is preliminary data.</text>
</comment>
<dbReference type="Gene3D" id="1.10.10.10">
    <property type="entry name" value="Winged helix-like DNA-binding domain superfamily/Winged helix DNA-binding domain"/>
    <property type="match status" value="1"/>
</dbReference>
<reference evidence="3 4" key="1">
    <citation type="submission" date="2017-09" db="EMBL/GenBank/DDBJ databases">
        <title>Bacterial strain isolated from the female urinary microbiota.</title>
        <authorList>
            <person name="Thomas-White K."/>
            <person name="Kumar N."/>
            <person name="Forster S."/>
            <person name="Putonti C."/>
            <person name="Lawley T."/>
            <person name="Wolfe A.J."/>
        </authorList>
    </citation>
    <scope>NUCLEOTIDE SEQUENCE [LARGE SCALE GENOMIC DNA]</scope>
    <source>
        <strain evidence="3 4">UMB0852</strain>
    </source>
</reference>
<dbReference type="STRING" id="84521.SAMN04487994_105210"/>
<dbReference type="AlphaFoldDB" id="A0A1G8NPA7"/>
<dbReference type="GO" id="GO:0003677">
    <property type="term" value="F:DNA binding"/>
    <property type="evidence" value="ECO:0007669"/>
    <property type="project" value="UniProtKB-KW"/>
</dbReference>
<dbReference type="SUPFAM" id="SSF46785">
    <property type="entry name" value="Winged helix' DNA-binding domain"/>
    <property type="match status" value="1"/>
</dbReference>
<dbReference type="GO" id="GO:0003700">
    <property type="term" value="F:DNA-binding transcription factor activity"/>
    <property type="evidence" value="ECO:0007669"/>
    <property type="project" value="InterPro"/>
</dbReference>
<dbReference type="InterPro" id="IPR001845">
    <property type="entry name" value="HTH_ArsR_DNA-bd_dom"/>
</dbReference>
<dbReference type="InterPro" id="IPR011991">
    <property type="entry name" value="ArsR-like_HTH"/>
</dbReference>
<protein>
    <submittedName>
        <fullName evidence="3">Transcriptional regulator</fullName>
    </submittedName>
</protein>
<feature type="domain" description="HTH arsR-type" evidence="2">
    <location>
        <begin position="1"/>
        <end position="67"/>
    </location>
</feature>
<proteinExistence type="predicted"/>
<evidence type="ECO:0000259" key="2">
    <source>
        <dbReference type="PROSITE" id="PS50987"/>
    </source>
</evidence>
<keyword evidence="1" id="KW-0238">DNA-binding</keyword>
<dbReference type="Proteomes" id="UP000235682">
    <property type="component" value="Unassembled WGS sequence"/>
</dbReference>